<reference evidence="1 2" key="1">
    <citation type="submission" date="2018-08" db="EMBL/GenBank/DDBJ databases">
        <title>A genome reference for cultivated species of the human gut microbiota.</title>
        <authorList>
            <person name="Zou Y."/>
            <person name="Xue W."/>
            <person name="Luo G."/>
        </authorList>
    </citation>
    <scope>NUCLEOTIDE SEQUENCE [LARGE SCALE GENOMIC DNA]</scope>
    <source>
        <strain evidence="1 2">TF11-7</strain>
    </source>
</reference>
<dbReference type="GeneID" id="86193125"/>
<gene>
    <name evidence="1" type="ORF">DXD17_09460</name>
</gene>
<dbReference type="EMBL" id="QSQN01000023">
    <property type="protein sequence ID" value="RGK38843.1"/>
    <property type="molecule type" value="Genomic_DNA"/>
</dbReference>
<sequence>MNKRIRKKKAKQQLIRAISGLVEAAEEMQREQERRTRQAGISYIKYIEAVRERQYGIMPVYTPLFEKEGA</sequence>
<dbReference type="Proteomes" id="UP000260793">
    <property type="component" value="Unassembled WGS sequence"/>
</dbReference>
<comment type="caution">
    <text evidence="1">The sequence shown here is derived from an EMBL/GenBank/DDBJ whole genome shotgun (WGS) entry which is preliminary data.</text>
</comment>
<proteinExistence type="predicted"/>
<dbReference type="AlphaFoldDB" id="A0A3E4LN03"/>
<name>A0A3E4LN03_9FIRM</name>
<evidence type="ECO:0000313" key="2">
    <source>
        <dbReference type="Proteomes" id="UP000260793"/>
    </source>
</evidence>
<evidence type="ECO:0000313" key="1">
    <source>
        <dbReference type="EMBL" id="RGK38843.1"/>
    </source>
</evidence>
<accession>A0A3E4LN03</accession>
<protein>
    <submittedName>
        <fullName evidence="1">Condensin complex subunit 2</fullName>
    </submittedName>
</protein>
<dbReference type="RefSeq" id="WP_005928546.1">
    <property type="nucleotide sequence ID" value="NZ_QSQN01000023.1"/>
</dbReference>
<organism evidence="1 2">
    <name type="scientific">[Ruminococcus] lactaris</name>
    <dbReference type="NCBI Taxonomy" id="46228"/>
    <lineage>
        <taxon>Bacteria</taxon>
        <taxon>Bacillati</taxon>
        <taxon>Bacillota</taxon>
        <taxon>Clostridia</taxon>
        <taxon>Lachnospirales</taxon>
        <taxon>Lachnospiraceae</taxon>
        <taxon>Mediterraneibacter</taxon>
    </lineage>
</organism>